<dbReference type="OrthoDB" id="6058208at2"/>
<proteinExistence type="predicted"/>
<feature type="chain" id="PRO_5016374965" description="Carboxypeptidase family protein" evidence="1">
    <location>
        <begin position="19"/>
        <end position="196"/>
    </location>
</feature>
<reference evidence="2 3" key="1">
    <citation type="submission" date="2018-06" db="EMBL/GenBank/DDBJ databases">
        <title>Genomic Encyclopedia of Archaeal and Bacterial Type Strains, Phase II (KMG-II): from individual species to whole genera.</title>
        <authorList>
            <person name="Goeker M."/>
        </authorList>
    </citation>
    <scope>NUCLEOTIDE SEQUENCE [LARGE SCALE GENOMIC DNA]</scope>
    <source>
        <strain evidence="2 3">DSM 27372</strain>
    </source>
</reference>
<keyword evidence="3" id="KW-1185">Reference proteome</keyword>
<keyword evidence="1" id="KW-0732">Signal</keyword>
<sequence>MKTSKLFFLLLFLTCAFLKVKAQKTELLPQVPFDSLEAKNMLGVGKSTIEGVAFTRQKNGYGMRILGKVLAVNTDVTLFPVTTYFTEWYNLRKKKEGKNTSVFMSNEAFRWRVVVRTDNYGRFKFYNMKPGKYFLQAMASYSIEGTRNVYTGSDRNGYGGGTDYYQQQRYVNNYTDRIEEFVEITRDGQTIEMKLK</sequence>
<dbReference type="AlphaFoldDB" id="A0A318UI02"/>
<name>A0A318UI02_9SPHI</name>
<evidence type="ECO:0000313" key="3">
    <source>
        <dbReference type="Proteomes" id="UP000248198"/>
    </source>
</evidence>
<accession>A0A318UI02</accession>
<protein>
    <recommendedName>
        <fullName evidence="4">Carboxypeptidase family protein</fullName>
    </recommendedName>
</protein>
<dbReference type="RefSeq" id="WP_110829917.1">
    <property type="nucleotide sequence ID" value="NZ_QKLU01000003.1"/>
</dbReference>
<organism evidence="2 3">
    <name type="scientific">Pedobacter nutrimenti</name>
    <dbReference type="NCBI Taxonomy" id="1241337"/>
    <lineage>
        <taxon>Bacteria</taxon>
        <taxon>Pseudomonadati</taxon>
        <taxon>Bacteroidota</taxon>
        <taxon>Sphingobacteriia</taxon>
        <taxon>Sphingobacteriales</taxon>
        <taxon>Sphingobacteriaceae</taxon>
        <taxon>Pedobacter</taxon>
    </lineage>
</organism>
<gene>
    <name evidence="2" type="ORF">B0O44_103423</name>
</gene>
<feature type="signal peptide" evidence="1">
    <location>
        <begin position="1"/>
        <end position="18"/>
    </location>
</feature>
<evidence type="ECO:0000256" key="1">
    <source>
        <dbReference type="SAM" id="SignalP"/>
    </source>
</evidence>
<dbReference type="SUPFAM" id="SSF117074">
    <property type="entry name" value="Hypothetical protein PA1324"/>
    <property type="match status" value="1"/>
</dbReference>
<dbReference type="EMBL" id="QKLU01000003">
    <property type="protein sequence ID" value="PYF74977.1"/>
    <property type="molecule type" value="Genomic_DNA"/>
</dbReference>
<comment type="caution">
    <text evidence="2">The sequence shown here is derived from an EMBL/GenBank/DDBJ whole genome shotgun (WGS) entry which is preliminary data.</text>
</comment>
<dbReference type="Proteomes" id="UP000248198">
    <property type="component" value="Unassembled WGS sequence"/>
</dbReference>
<evidence type="ECO:0000313" key="2">
    <source>
        <dbReference type="EMBL" id="PYF74977.1"/>
    </source>
</evidence>
<evidence type="ECO:0008006" key="4">
    <source>
        <dbReference type="Google" id="ProtNLM"/>
    </source>
</evidence>